<dbReference type="Gene3D" id="1.10.10.60">
    <property type="entry name" value="Homeodomain-like"/>
    <property type="match status" value="1"/>
</dbReference>
<evidence type="ECO:0000256" key="3">
    <source>
        <dbReference type="ARBA" id="ARBA00023163"/>
    </source>
</evidence>
<evidence type="ECO:0000313" key="8">
    <source>
        <dbReference type="Proteomes" id="UP000429644"/>
    </source>
</evidence>
<dbReference type="PROSITE" id="PS01081">
    <property type="entry name" value="HTH_TETR_1"/>
    <property type="match status" value="1"/>
</dbReference>
<evidence type="ECO:0000313" key="7">
    <source>
        <dbReference type="EMBL" id="MPV88998.1"/>
    </source>
</evidence>
<dbReference type="SUPFAM" id="SSF46689">
    <property type="entry name" value="Homeodomain-like"/>
    <property type="match status" value="1"/>
</dbReference>
<dbReference type="OrthoDB" id="5112469at2"/>
<evidence type="ECO:0000256" key="5">
    <source>
        <dbReference type="SAM" id="MobiDB-lite"/>
    </source>
</evidence>
<proteinExistence type="predicted"/>
<dbReference type="EMBL" id="WHPD01002154">
    <property type="protein sequence ID" value="MPV88998.1"/>
    <property type="molecule type" value="Genomic_DNA"/>
</dbReference>
<evidence type="ECO:0000259" key="6">
    <source>
        <dbReference type="PROSITE" id="PS50977"/>
    </source>
</evidence>
<protein>
    <submittedName>
        <fullName evidence="7">TetR family transcriptional regulator</fullName>
    </submittedName>
</protein>
<dbReference type="InterPro" id="IPR050109">
    <property type="entry name" value="HTH-type_TetR-like_transc_reg"/>
</dbReference>
<evidence type="ECO:0000256" key="4">
    <source>
        <dbReference type="PROSITE-ProRule" id="PRU00335"/>
    </source>
</evidence>
<dbReference type="InterPro" id="IPR036271">
    <property type="entry name" value="Tet_transcr_reg_TetR-rel_C_sf"/>
</dbReference>
<dbReference type="Proteomes" id="UP000429644">
    <property type="component" value="Unassembled WGS sequence"/>
</dbReference>
<dbReference type="GO" id="GO:0000976">
    <property type="term" value="F:transcription cis-regulatory region binding"/>
    <property type="evidence" value="ECO:0007669"/>
    <property type="project" value="TreeGrafter"/>
</dbReference>
<sequence length="231" mass="24814">MSAQPRTERGGRTRARILEVATQVFAERGYHDASIVKITAAAEVGQGTFYLYFASKQEVFEEVVRDLNQRVRRAMVAASSAETGRLAAERAGFAAYFRFTAANPALYRIMRQAEIVAPHVLREHYERIADGYVAGLRAARAHGELAEEIDPEVAAWALMGIGEMAGMRWVLWAQPDGPAPGTAGAGSGSTDGTATLAERPGLPPEVFDATMRLVERALSPAPGTPTEGPTA</sequence>
<dbReference type="InterPro" id="IPR001647">
    <property type="entry name" value="HTH_TetR"/>
</dbReference>
<organism evidence="7 8">
    <name type="scientific">Georgenia ruanii</name>
    <dbReference type="NCBI Taxonomy" id="348442"/>
    <lineage>
        <taxon>Bacteria</taxon>
        <taxon>Bacillati</taxon>
        <taxon>Actinomycetota</taxon>
        <taxon>Actinomycetes</taxon>
        <taxon>Micrococcales</taxon>
        <taxon>Bogoriellaceae</taxon>
        <taxon>Georgenia</taxon>
    </lineage>
</organism>
<dbReference type="InterPro" id="IPR009057">
    <property type="entry name" value="Homeodomain-like_sf"/>
</dbReference>
<dbReference type="Gene3D" id="1.10.357.10">
    <property type="entry name" value="Tetracycline Repressor, domain 2"/>
    <property type="match status" value="1"/>
</dbReference>
<dbReference type="Pfam" id="PF00440">
    <property type="entry name" value="TetR_N"/>
    <property type="match status" value="1"/>
</dbReference>
<gene>
    <name evidence="7" type="ORF">GB882_09990</name>
</gene>
<dbReference type="PANTHER" id="PTHR30055">
    <property type="entry name" value="HTH-TYPE TRANSCRIPTIONAL REGULATOR RUTR"/>
    <property type="match status" value="1"/>
</dbReference>
<reference evidence="7 8" key="1">
    <citation type="submission" date="2019-10" db="EMBL/GenBank/DDBJ databases">
        <title>Georgenia wutianyii sp. nov. and Georgenia yuyongxinii sp. nov. isolated from plateau pika (Ochotona curzoniae) in the Qinghai-Tibet plateau of China.</title>
        <authorList>
            <person name="Tian Z."/>
        </authorList>
    </citation>
    <scope>NUCLEOTIDE SEQUENCE [LARGE SCALE GENOMIC DNA]</scope>
    <source>
        <strain evidence="7 8">JCM 15130</strain>
    </source>
</reference>
<feature type="region of interest" description="Disordered" evidence="5">
    <location>
        <begin position="178"/>
        <end position="202"/>
    </location>
</feature>
<dbReference type="SUPFAM" id="SSF48498">
    <property type="entry name" value="Tetracyclin repressor-like, C-terminal domain"/>
    <property type="match status" value="1"/>
</dbReference>
<keyword evidence="8" id="KW-1185">Reference proteome</keyword>
<dbReference type="AlphaFoldDB" id="A0A7J9UWK7"/>
<name>A0A7J9UWK7_9MICO</name>
<dbReference type="InterPro" id="IPR023772">
    <property type="entry name" value="DNA-bd_HTH_TetR-type_CS"/>
</dbReference>
<feature type="DNA-binding region" description="H-T-H motif" evidence="4">
    <location>
        <begin position="34"/>
        <end position="53"/>
    </location>
</feature>
<dbReference type="PANTHER" id="PTHR30055:SF234">
    <property type="entry name" value="HTH-TYPE TRANSCRIPTIONAL REGULATOR BETI"/>
    <property type="match status" value="1"/>
</dbReference>
<feature type="domain" description="HTH tetR-type" evidence="6">
    <location>
        <begin position="11"/>
        <end position="71"/>
    </location>
</feature>
<dbReference type="RefSeq" id="WP_152231687.1">
    <property type="nucleotide sequence ID" value="NZ_BAAAOT010000019.1"/>
</dbReference>
<keyword evidence="2 4" id="KW-0238">DNA-binding</keyword>
<dbReference type="PROSITE" id="PS50977">
    <property type="entry name" value="HTH_TETR_2"/>
    <property type="match status" value="1"/>
</dbReference>
<accession>A0A7J9UWK7</accession>
<comment type="caution">
    <text evidence="7">The sequence shown here is derived from an EMBL/GenBank/DDBJ whole genome shotgun (WGS) entry which is preliminary data.</text>
</comment>
<keyword evidence="3" id="KW-0804">Transcription</keyword>
<evidence type="ECO:0000256" key="2">
    <source>
        <dbReference type="ARBA" id="ARBA00023125"/>
    </source>
</evidence>
<dbReference type="GO" id="GO:0003700">
    <property type="term" value="F:DNA-binding transcription factor activity"/>
    <property type="evidence" value="ECO:0007669"/>
    <property type="project" value="TreeGrafter"/>
</dbReference>
<keyword evidence="1" id="KW-0805">Transcription regulation</keyword>
<evidence type="ECO:0000256" key="1">
    <source>
        <dbReference type="ARBA" id="ARBA00023015"/>
    </source>
</evidence>
<dbReference type="PRINTS" id="PR00455">
    <property type="entry name" value="HTHTETR"/>
</dbReference>